<comment type="caution">
    <text evidence="1">The sequence shown here is derived from an EMBL/GenBank/DDBJ whole genome shotgun (WGS) entry which is preliminary data.</text>
</comment>
<protein>
    <submittedName>
        <fullName evidence="1">Uncharacterized protein</fullName>
    </submittedName>
</protein>
<gene>
    <name evidence="1" type="ORF">PSON_ATCC_30995.1.T0600061</name>
</gene>
<name>A0A8S1NUF8_9CILI</name>
<evidence type="ECO:0000313" key="1">
    <source>
        <dbReference type="EMBL" id="CAD8093033.1"/>
    </source>
</evidence>
<sequence length="333" mass="39708">MIENNQQQKRNFYLEYQSNIEITLYQNNYVKIMEFNERSSILVLGKTDGRFLKFQFKFGALKFIQELYGSKTKSLHILLTKKSNQIIIVTKKILFFSLIDNNRGYFLQYIDGPQPNCLLINKNDSLLIAGSNDRAIRFWIKSQNQWIFHQKFQICYYGVIISLSLNESENYLICLSELENKIFICKKNHLTNTWFLYQILHSRESQALQLCFIKDSIFILQLLKGENFNFYNLNLENQYFEQITPEIQDQQCNKLKFPHRFNLQMIKQRQFLIYKKDNCINLLLIQSEKSFEFQKIMTLSDSSFIFRSTEDGKYIVIAQENQKFLTVSRLSEG</sequence>
<evidence type="ECO:0000313" key="2">
    <source>
        <dbReference type="Proteomes" id="UP000692954"/>
    </source>
</evidence>
<dbReference type="GO" id="GO:0097361">
    <property type="term" value="C:cytosolic [4Fe-4S] assembly targeting complex"/>
    <property type="evidence" value="ECO:0007669"/>
    <property type="project" value="TreeGrafter"/>
</dbReference>
<accession>A0A8S1NUF8</accession>
<dbReference type="GO" id="GO:0016226">
    <property type="term" value="P:iron-sulfur cluster assembly"/>
    <property type="evidence" value="ECO:0007669"/>
    <property type="project" value="TreeGrafter"/>
</dbReference>
<dbReference type="AlphaFoldDB" id="A0A8S1NUF8"/>
<dbReference type="PANTHER" id="PTHR19920">
    <property type="entry name" value="WD40 PROTEIN CIAO1"/>
    <property type="match status" value="1"/>
</dbReference>
<dbReference type="PANTHER" id="PTHR19920:SF0">
    <property type="entry name" value="CYTOSOLIC IRON-SULFUR PROTEIN ASSEMBLY PROTEIN CIAO1-RELATED"/>
    <property type="match status" value="1"/>
</dbReference>
<dbReference type="OrthoDB" id="307867at2759"/>
<organism evidence="1 2">
    <name type="scientific">Paramecium sonneborni</name>
    <dbReference type="NCBI Taxonomy" id="65129"/>
    <lineage>
        <taxon>Eukaryota</taxon>
        <taxon>Sar</taxon>
        <taxon>Alveolata</taxon>
        <taxon>Ciliophora</taxon>
        <taxon>Intramacronucleata</taxon>
        <taxon>Oligohymenophorea</taxon>
        <taxon>Peniculida</taxon>
        <taxon>Parameciidae</taxon>
        <taxon>Paramecium</taxon>
    </lineage>
</organism>
<proteinExistence type="predicted"/>
<dbReference type="Proteomes" id="UP000692954">
    <property type="component" value="Unassembled WGS sequence"/>
</dbReference>
<dbReference type="EMBL" id="CAJJDN010000060">
    <property type="protein sequence ID" value="CAD8093033.1"/>
    <property type="molecule type" value="Genomic_DNA"/>
</dbReference>
<reference evidence="1" key="1">
    <citation type="submission" date="2021-01" db="EMBL/GenBank/DDBJ databases">
        <authorList>
            <consortium name="Genoscope - CEA"/>
            <person name="William W."/>
        </authorList>
    </citation>
    <scope>NUCLEOTIDE SEQUENCE</scope>
</reference>
<keyword evidence="2" id="KW-1185">Reference proteome</keyword>